<dbReference type="GO" id="GO:0072546">
    <property type="term" value="C:EMC complex"/>
    <property type="evidence" value="ECO:0007669"/>
    <property type="project" value="TreeGrafter"/>
</dbReference>
<dbReference type="Proteomes" id="UP001153712">
    <property type="component" value="Chromosome 7"/>
</dbReference>
<dbReference type="PANTHER" id="PTHR21397:SF4">
    <property type="entry name" value="ER MEMBRANE PROTEIN COMPLEX SUBUNIT 10"/>
    <property type="match status" value="1"/>
</dbReference>
<evidence type="ECO:0000256" key="9">
    <source>
        <dbReference type="SAM" id="SignalP"/>
    </source>
</evidence>
<evidence type="ECO:0000256" key="4">
    <source>
        <dbReference type="ARBA" id="ARBA00022692"/>
    </source>
</evidence>
<evidence type="ECO:0000313" key="10">
    <source>
        <dbReference type="EMBL" id="CAG9863952.1"/>
    </source>
</evidence>
<keyword evidence="5 9" id="KW-0732">Signal</keyword>
<accession>A0A9N9U039</accession>
<protein>
    <recommendedName>
        <fullName evidence="3">ER membrane protein complex subunit 10</fullName>
    </recommendedName>
</protein>
<dbReference type="OrthoDB" id="1894652at2759"/>
<gene>
    <name evidence="10" type="ORF">PHYEVI_LOCUS10221</name>
</gene>
<keyword evidence="6" id="KW-0256">Endoplasmic reticulum</keyword>
<comment type="similarity">
    <text evidence="2">Belongs to the EMC10 family.</text>
</comment>
<keyword evidence="8" id="KW-0472">Membrane</keyword>
<feature type="signal peptide" evidence="9">
    <location>
        <begin position="1"/>
        <end position="19"/>
    </location>
</feature>
<evidence type="ECO:0000256" key="5">
    <source>
        <dbReference type="ARBA" id="ARBA00022729"/>
    </source>
</evidence>
<sequence>MFVIHQLVLLSSLVLSILASNLEHDSSVTIRLQHALKFEKNPTWTDRGNITIHSLRTGQVEVDQNELKPDEQRLLSDLSARNSYYQVKSIVLSKDGTERTFISTVKACMLVESDLDDRLSVSLDYMGRVVGVSLVVASSSACEGVIVPRETLQYFNTVVFVRHSEDGPNPDVASFIQKIEKEKEAKEKGETKDNRSFLAKYWMYIVPLLIFMAISSAANPEAQQGQ</sequence>
<evidence type="ECO:0000256" key="2">
    <source>
        <dbReference type="ARBA" id="ARBA00007695"/>
    </source>
</evidence>
<name>A0A9N9U039_PHYSR</name>
<evidence type="ECO:0000256" key="7">
    <source>
        <dbReference type="ARBA" id="ARBA00022989"/>
    </source>
</evidence>
<dbReference type="EMBL" id="OU900100">
    <property type="protein sequence ID" value="CAG9863952.1"/>
    <property type="molecule type" value="Genomic_DNA"/>
</dbReference>
<reference evidence="10" key="1">
    <citation type="submission" date="2022-01" db="EMBL/GenBank/DDBJ databases">
        <authorList>
            <person name="King R."/>
        </authorList>
    </citation>
    <scope>NUCLEOTIDE SEQUENCE</scope>
</reference>
<keyword evidence="11" id="KW-1185">Reference proteome</keyword>
<proteinExistence type="inferred from homology"/>
<evidence type="ECO:0000256" key="3">
    <source>
        <dbReference type="ARBA" id="ARBA00020105"/>
    </source>
</evidence>
<organism evidence="10 11">
    <name type="scientific">Phyllotreta striolata</name>
    <name type="common">Striped flea beetle</name>
    <name type="synonym">Crioceris striolata</name>
    <dbReference type="NCBI Taxonomy" id="444603"/>
    <lineage>
        <taxon>Eukaryota</taxon>
        <taxon>Metazoa</taxon>
        <taxon>Ecdysozoa</taxon>
        <taxon>Arthropoda</taxon>
        <taxon>Hexapoda</taxon>
        <taxon>Insecta</taxon>
        <taxon>Pterygota</taxon>
        <taxon>Neoptera</taxon>
        <taxon>Endopterygota</taxon>
        <taxon>Coleoptera</taxon>
        <taxon>Polyphaga</taxon>
        <taxon>Cucujiformia</taxon>
        <taxon>Chrysomeloidea</taxon>
        <taxon>Chrysomelidae</taxon>
        <taxon>Galerucinae</taxon>
        <taxon>Alticini</taxon>
        <taxon>Phyllotreta</taxon>
    </lineage>
</organism>
<evidence type="ECO:0000256" key="6">
    <source>
        <dbReference type="ARBA" id="ARBA00022824"/>
    </source>
</evidence>
<keyword evidence="4" id="KW-0812">Transmembrane</keyword>
<keyword evidence="7" id="KW-1133">Transmembrane helix</keyword>
<evidence type="ECO:0000256" key="8">
    <source>
        <dbReference type="ARBA" id="ARBA00023136"/>
    </source>
</evidence>
<dbReference type="Pfam" id="PF21203">
    <property type="entry name" value="ECM10"/>
    <property type="match status" value="1"/>
</dbReference>
<feature type="chain" id="PRO_5040217401" description="ER membrane protein complex subunit 10" evidence="9">
    <location>
        <begin position="20"/>
        <end position="226"/>
    </location>
</feature>
<dbReference type="PANTHER" id="PTHR21397">
    <property type="entry name" value="CHROMATIN COMPLEXES SUBUNIT BAP18-RELATED"/>
    <property type="match status" value="1"/>
</dbReference>
<dbReference type="AlphaFoldDB" id="A0A9N9U039"/>
<dbReference type="CDD" id="cd22209">
    <property type="entry name" value="EMC10"/>
    <property type="match status" value="1"/>
</dbReference>
<comment type="subcellular location">
    <subcellularLocation>
        <location evidence="1">Endoplasmic reticulum membrane</location>
        <topology evidence="1">Single-pass type I membrane protein</topology>
    </subcellularLocation>
</comment>
<evidence type="ECO:0000313" key="11">
    <source>
        <dbReference type="Proteomes" id="UP001153712"/>
    </source>
</evidence>
<evidence type="ECO:0000256" key="1">
    <source>
        <dbReference type="ARBA" id="ARBA00004115"/>
    </source>
</evidence>